<reference evidence="1 2" key="1">
    <citation type="submission" date="2024-08" db="EMBL/GenBank/DDBJ databases">
        <title>Two novel Cytobacillus novel species.</title>
        <authorList>
            <person name="Liu G."/>
        </authorList>
    </citation>
    <scope>NUCLEOTIDE SEQUENCE [LARGE SCALE GENOMIC DNA]</scope>
    <source>
        <strain evidence="1 2">FJAT-54145</strain>
    </source>
</reference>
<organism evidence="1 2">
    <name type="scientific">Cytobacillus spartinae</name>
    <dbReference type="NCBI Taxonomy" id="3299023"/>
    <lineage>
        <taxon>Bacteria</taxon>
        <taxon>Bacillati</taxon>
        <taxon>Bacillota</taxon>
        <taxon>Bacilli</taxon>
        <taxon>Bacillales</taxon>
        <taxon>Bacillaceae</taxon>
        <taxon>Cytobacillus</taxon>
    </lineage>
</organism>
<dbReference type="EMBL" id="JBIACK010000001">
    <property type="protein sequence ID" value="MFE8699334.1"/>
    <property type="molecule type" value="Genomic_DNA"/>
</dbReference>
<proteinExistence type="predicted"/>
<name>A0ABW6K592_9BACI</name>
<comment type="caution">
    <text evidence="1">The sequence shown here is derived from an EMBL/GenBank/DDBJ whole genome shotgun (WGS) entry which is preliminary data.</text>
</comment>
<sequence>MSKKGNDKVIHVDKLIINANEVEIIRERKEDDYPRRDPWGFFWGRRDRELFEDESPDRKR</sequence>
<keyword evidence="2" id="KW-1185">Reference proteome</keyword>
<protein>
    <submittedName>
        <fullName evidence="1">Uncharacterized protein</fullName>
    </submittedName>
</protein>
<evidence type="ECO:0000313" key="2">
    <source>
        <dbReference type="Proteomes" id="UP001601059"/>
    </source>
</evidence>
<evidence type="ECO:0000313" key="1">
    <source>
        <dbReference type="EMBL" id="MFE8699334.1"/>
    </source>
</evidence>
<dbReference type="Proteomes" id="UP001601059">
    <property type="component" value="Unassembled WGS sequence"/>
</dbReference>
<accession>A0ABW6K592</accession>
<gene>
    <name evidence="1" type="ORF">ACFYKX_01725</name>
</gene>
<dbReference type="RefSeq" id="WP_389357450.1">
    <property type="nucleotide sequence ID" value="NZ_JBIACK010000001.1"/>
</dbReference>